<name>A0ABS1D9L4_9PROT</name>
<dbReference type="EMBL" id="NRSG01000736">
    <property type="protein sequence ID" value="MBK1662762.1"/>
    <property type="molecule type" value="Genomic_DNA"/>
</dbReference>
<keyword evidence="2" id="KW-1185">Reference proteome</keyword>
<organism evidence="1 2">
    <name type="scientific">Paracraurococcus ruber</name>
    <dbReference type="NCBI Taxonomy" id="77675"/>
    <lineage>
        <taxon>Bacteria</taxon>
        <taxon>Pseudomonadati</taxon>
        <taxon>Pseudomonadota</taxon>
        <taxon>Alphaproteobacteria</taxon>
        <taxon>Acetobacterales</taxon>
        <taxon>Roseomonadaceae</taxon>
        <taxon>Paracraurococcus</taxon>
    </lineage>
</organism>
<gene>
    <name evidence="1" type="ORF">CKO45_31820</name>
</gene>
<dbReference type="PANTHER" id="PTHR41259">
    <property type="entry name" value="DOUBLE-STRAND BREAK REPAIR RAD50 ATPASE, PUTATIVE-RELATED"/>
    <property type="match status" value="1"/>
</dbReference>
<dbReference type="InterPro" id="IPR027417">
    <property type="entry name" value="P-loop_NTPase"/>
</dbReference>
<protein>
    <submittedName>
        <fullName evidence="1">Uncharacterized protein</fullName>
    </submittedName>
</protein>
<sequence length="236" mass="24842">MEVAPDAAAARLEAIAQRRANLAGRLSTLGGERNAAEQALAAMQRGRDAAAHAQAAEQALAEARGAAERYARLHMARILLRAGIERFRAEQQNPLLRAAGGHFAQLTGGRYARLTAEENERGQVVLHAVWADGAGCAVEALSEGTRDQLYLALRIAALESHAARAEPLPLIADDLLVHFDDGRAAAAIAALARLGRATQVILFTHHDHIAALAAQQPGVRVQSLAPAAHQAAGRAA</sequence>
<dbReference type="SUPFAM" id="SSF52540">
    <property type="entry name" value="P-loop containing nucleoside triphosphate hydrolases"/>
    <property type="match status" value="1"/>
</dbReference>
<dbReference type="PANTHER" id="PTHR41259:SF1">
    <property type="entry name" value="DOUBLE-STRAND BREAK REPAIR RAD50 ATPASE, PUTATIVE-RELATED"/>
    <property type="match status" value="1"/>
</dbReference>
<accession>A0ABS1D9L4</accession>
<dbReference type="RefSeq" id="WP_369127904.1">
    <property type="nucleotide sequence ID" value="NZ_NRSG01000736.1"/>
</dbReference>
<evidence type="ECO:0000313" key="1">
    <source>
        <dbReference type="EMBL" id="MBK1662762.1"/>
    </source>
</evidence>
<comment type="caution">
    <text evidence="1">The sequence shown here is derived from an EMBL/GenBank/DDBJ whole genome shotgun (WGS) entry which is preliminary data.</text>
</comment>
<reference evidence="1 2" key="1">
    <citation type="journal article" date="2020" name="Microorganisms">
        <title>Osmotic Adaptation and Compatible Solute Biosynthesis of Phototrophic Bacteria as Revealed from Genome Analyses.</title>
        <authorList>
            <person name="Imhoff J.F."/>
            <person name="Rahn T."/>
            <person name="Kunzel S."/>
            <person name="Keller A."/>
            <person name="Neulinger S.C."/>
        </authorList>
    </citation>
    <scope>NUCLEOTIDE SEQUENCE [LARGE SCALE GENOMIC DNA]</scope>
    <source>
        <strain evidence="1 2">DSM 15382</strain>
    </source>
</reference>
<evidence type="ECO:0000313" key="2">
    <source>
        <dbReference type="Proteomes" id="UP000697995"/>
    </source>
</evidence>
<dbReference type="Gene3D" id="3.40.50.300">
    <property type="entry name" value="P-loop containing nucleotide triphosphate hydrolases"/>
    <property type="match status" value="1"/>
</dbReference>
<dbReference type="Proteomes" id="UP000697995">
    <property type="component" value="Unassembled WGS sequence"/>
</dbReference>
<proteinExistence type="predicted"/>